<evidence type="ECO:0008006" key="4">
    <source>
        <dbReference type="Google" id="ProtNLM"/>
    </source>
</evidence>
<evidence type="ECO:0000256" key="1">
    <source>
        <dbReference type="SAM" id="SignalP"/>
    </source>
</evidence>
<dbReference type="OrthoDB" id="616916at2"/>
<dbReference type="Gene3D" id="2.40.160.10">
    <property type="entry name" value="Porin"/>
    <property type="match status" value="1"/>
</dbReference>
<keyword evidence="3" id="KW-1185">Reference proteome</keyword>
<organism evidence="2 3">
    <name type="scientific">Chitinophaga costaii</name>
    <dbReference type="NCBI Taxonomy" id="1335309"/>
    <lineage>
        <taxon>Bacteria</taxon>
        <taxon>Pseudomonadati</taxon>
        <taxon>Bacteroidota</taxon>
        <taxon>Chitinophagia</taxon>
        <taxon>Chitinophagales</taxon>
        <taxon>Chitinophagaceae</taxon>
        <taxon>Chitinophaga</taxon>
    </lineage>
</organism>
<evidence type="ECO:0000313" key="3">
    <source>
        <dbReference type="Proteomes" id="UP000242818"/>
    </source>
</evidence>
<evidence type="ECO:0000313" key="2">
    <source>
        <dbReference type="EMBL" id="SCC30753.1"/>
    </source>
</evidence>
<dbReference type="Proteomes" id="UP000242818">
    <property type="component" value="Unassembled WGS sequence"/>
</dbReference>
<dbReference type="STRING" id="1335309.GA0116948_105275"/>
<accession>A0A1C4DHF2</accession>
<dbReference type="RefSeq" id="WP_089711656.1">
    <property type="nucleotide sequence ID" value="NZ_FMAR01000005.1"/>
</dbReference>
<name>A0A1C4DHF2_9BACT</name>
<feature type="signal peptide" evidence="1">
    <location>
        <begin position="1"/>
        <end position="22"/>
    </location>
</feature>
<keyword evidence="1" id="KW-0732">Signal</keyword>
<proteinExistence type="predicted"/>
<gene>
    <name evidence="2" type="ORF">GA0116948_105275</name>
</gene>
<feature type="chain" id="PRO_5008690497" description="Short chain amide porin" evidence="1">
    <location>
        <begin position="23"/>
        <end position="445"/>
    </location>
</feature>
<protein>
    <recommendedName>
        <fullName evidence="4">Short chain amide porin</fullName>
    </recommendedName>
</protein>
<dbReference type="AlphaFoldDB" id="A0A1C4DHF2"/>
<dbReference type="EMBL" id="FMAR01000005">
    <property type="protein sequence ID" value="SCC30753.1"/>
    <property type="molecule type" value="Genomic_DNA"/>
</dbReference>
<reference evidence="2 3" key="1">
    <citation type="submission" date="2016-08" db="EMBL/GenBank/DDBJ databases">
        <authorList>
            <person name="Seilhamer J.J."/>
        </authorList>
    </citation>
    <scope>NUCLEOTIDE SEQUENCE [LARGE SCALE GENOMIC DNA]</scope>
    <source>
        <strain evidence="2 3">A37T2</strain>
    </source>
</reference>
<dbReference type="InterPro" id="IPR023614">
    <property type="entry name" value="Porin_dom_sf"/>
</dbReference>
<sequence length="445" mass="48802">MKIFHIAILLIGLTTLSPLVWAGDGTHPPKKKSGKKRGTFLLELPASLNTSPVDSVKRKPDSIEARLTTAPAEEAPFKPSIQVGAIVHMFASAEQSGFGAPSTDADSKGWNKGFSVYRARVLVGGQLSKKGSFFMETDLPSAIGTQLSSGVKNVKVAPIILDAQYEYDFANAFSLVAGMQLVSNNRNGLQGAGGLMANDFTYFQYPYNLFANSPLQGNFGRDLGVNARGFLANDKLEYRVGVFTGRNIDGGAPLRTVGRVVYNFLDPDKDYYYAGTKLGKGKTLSWGAGWDEQASYYNFSTDVFFDHPLGDAGSLTLNAAFQYMTGGTNLDSKYSFATLIPKQTVQYLELGYYFKEPKLQPWIRFENQHIDAAAEQTNGVDPSAYNKLNSSAVYGGGLNYFFNGSTTNLRLSYTARSYHVATPTEGVYDKQTYGQVWLQVQFFIF</sequence>